<dbReference type="Proteomes" id="UP000887576">
    <property type="component" value="Unplaced"/>
</dbReference>
<proteinExistence type="predicted"/>
<evidence type="ECO:0000313" key="2">
    <source>
        <dbReference type="WBParaSite" id="JU765_v2.g14016.t1"/>
    </source>
</evidence>
<protein>
    <submittedName>
        <fullName evidence="2">Sigma non-opioid intracellular receptor 1</fullName>
    </submittedName>
</protein>
<evidence type="ECO:0000313" key="1">
    <source>
        <dbReference type="Proteomes" id="UP000887576"/>
    </source>
</evidence>
<dbReference type="WBParaSite" id="JU765_v2.g14016.t1">
    <property type="protein sequence ID" value="JU765_v2.g14016.t1"/>
    <property type="gene ID" value="JU765_v2.g14016"/>
</dbReference>
<name>A0AC34Q906_9BILA</name>
<organism evidence="1 2">
    <name type="scientific">Panagrolaimus sp. JU765</name>
    <dbReference type="NCBI Taxonomy" id="591449"/>
    <lineage>
        <taxon>Eukaryota</taxon>
        <taxon>Metazoa</taxon>
        <taxon>Ecdysozoa</taxon>
        <taxon>Nematoda</taxon>
        <taxon>Chromadorea</taxon>
        <taxon>Rhabditida</taxon>
        <taxon>Tylenchina</taxon>
        <taxon>Panagrolaimomorpha</taxon>
        <taxon>Panagrolaimoidea</taxon>
        <taxon>Panagrolaimidae</taxon>
        <taxon>Panagrolaimus</taxon>
    </lineage>
</organism>
<reference evidence="2" key="1">
    <citation type="submission" date="2022-11" db="UniProtKB">
        <authorList>
            <consortium name="WormBaseParasite"/>
        </authorList>
    </citation>
    <scope>IDENTIFICATION</scope>
</reference>
<accession>A0AC34Q906</accession>
<sequence>MLVTRLVPSFVWKILVFVLIIRALPSLKPYEFVAKTFKDSASKAVSKGGDGIQAVETLVADLRRSNGKSIPKNLFWIPFSIGGMQLKGQIIYPGLMEYIAAFYAPFDTTGSSGFHWSNSSCTVLSGEVSRINDLSRINDRVITFSKETYKVGQQFRQGEFEGYIYHLSAGTSVACYGRGVVPISGVWSTMGAIVNGNPVSILMQGYVYGEAYYHWIINSAVALWNKNAPKQWRTEL</sequence>